<feature type="region of interest" description="Disordered" evidence="2">
    <location>
        <begin position="622"/>
        <end position="652"/>
    </location>
</feature>
<dbReference type="InterPro" id="IPR033338">
    <property type="entry name" value="Spc105/Spc7"/>
</dbReference>
<dbReference type="SMART" id="SM00787">
    <property type="entry name" value="Spc7"/>
    <property type="match status" value="1"/>
</dbReference>
<feature type="compositionally biased region" description="Polar residues" evidence="2">
    <location>
        <begin position="252"/>
        <end position="271"/>
    </location>
</feature>
<keyword evidence="5" id="KW-1185">Reference proteome</keyword>
<feature type="compositionally biased region" description="Basic and acidic residues" evidence="2">
    <location>
        <begin position="725"/>
        <end position="736"/>
    </location>
</feature>
<feature type="region of interest" description="Disordered" evidence="2">
    <location>
        <begin position="64"/>
        <end position="87"/>
    </location>
</feature>
<feature type="compositionally biased region" description="Acidic residues" evidence="2">
    <location>
        <begin position="353"/>
        <end position="373"/>
    </location>
</feature>
<name>A0A8H5AX55_9AGAR</name>
<evidence type="ECO:0000256" key="1">
    <source>
        <dbReference type="SAM" id="Coils"/>
    </source>
</evidence>
<feature type="compositionally biased region" description="Acidic residues" evidence="2">
    <location>
        <begin position="306"/>
        <end position="315"/>
    </location>
</feature>
<organism evidence="4 5">
    <name type="scientific">Psilocybe cf. subviscida</name>
    <dbReference type="NCBI Taxonomy" id="2480587"/>
    <lineage>
        <taxon>Eukaryota</taxon>
        <taxon>Fungi</taxon>
        <taxon>Dikarya</taxon>
        <taxon>Basidiomycota</taxon>
        <taxon>Agaricomycotina</taxon>
        <taxon>Agaricomycetes</taxon>
        <taxon>Agaricomycetidae</taxon>
        <taxon>Agaricales</taxon>
        <taxon>Agaricineae</taxon>
        <taxon>Strophariaceae</taxon>
        <taxon>Psilocybe</taxon>
    </lineage>
</organism>
<feature type="region of interest" description="Disordered" evidence="2">
    <location>
        <begin position="118"/>
        <end position="163"/>
    </location>
</feature>
<dbReference type="EMBL" id="JAACJJ010000056">
    <property type="protein sequence ID" value="KAF5312531.1"/>
    <property type="molecule type" value="Genomic_DNA"/>
</dbReference>
<feature type="compositionally biased region" description="Low complexity" evidence="2">
    <location>
        <begin position="480"/>
        <end position="506"/>
    </location>
</feature>
<feature type="coiled-coil region" evidence="1">
    <location>
        <begin position="942"/>
        <end position="1036"/>
    </location>
</feature>
<dbReference type="GO" id="GO:0007094">
    <property type="term" value="P:mitotic spindle assembly checkpoint signaling"/>
    <property type="evidence" value="ECO:0007669"/>
    <property type="project" value="TreeGrafter"/>
</dbReference>
<feature type="compositionally biased region" description="Pro residues" evidence="2">
    <location>
        <begin position="443"/>
        <end position="457"/>
    </location>
</feature>
<feature type="compositionally biased region" description="Polar residues" evidence="2">
    <location>
        <begin position="553"/>
        <end position="562"/>
    </location>
</feature>
<feature type="compositionally biased region" description="Low complexity" evidence="2">
    <location>
        <begin position="458"/>
        <end position="468"/>
    </location>
</feature>
<feature type="region of interest" description="Disordered" evidence="2">
    <location>
        <begin position="189"/>
        <end position="399"/>
    </location>
</feature>
<dbReference type="Pfam" id="PF18210">
    <property type="entry name" value="Knl1_RWD_C"/>
    <property type="match status" value="1"/>
</dbReference>
<sequence>MVTDNNRSPKRRSSIAVPNQNQPSIVPRGRRRAHSIVPGAKLSPLAKARRALAPRKSILKASVNSLNVHQSSQQSSQSTVNDDATTSMEMTQDYRELVRDNQTRKSFGRRVSFAEHSSVRLFPRARPSDASTVSSPGASPDQPPPPQQPNENDYPRQNSRRRSSMRYSIAGSEDMDITTVMAAPFQIPGSAILEEEFDYEDEEEDFDDGEDMDMDVTQAIQGGFARKRSLSMAGRRQSQIPNDTEEGDQSRSDIGNESMQSVQSEGNSELSQPMEFTVPLGQSLRPAQKDDAWLALKQMTHSGGEPAEDETSYEEDTSRADDGDMQLDDAMARLRRARDSLSLGATATAQQDEPQDDSFTSEEDSLDMDDDIDAGDKTLNLSTMLGRPSVGGASRMSMGYESNMDESEVYGNIVASRLSLAPNFQPSRASAPVEATEAAPATAPKPRPSLVFQPPPANASTPAAAAPPRKSVAFNPPSPSKTSNPSTSTPSKQKPKPSFSAAFAPPVSKPSPKKPSAAADSELPPAKRPRASAVEEFDASYIDQPSPAKRQALASTGNTSDASDAVARPSPAKKLGFQPRASIATATVQAQAEPAARSSSLRRPSGYFAKRKSLAVSFNVESDNTAAPASSSAAANPPKKTFGIGKGRASMGSASTDAWKRFDKSAPTPTAASVAPSFKGKEVEVVVEEEDDTEDLAEAEPEPMHQTSASPRASPAPMDIEEADERAVIPEIREPSPEAGAPLEEDNEADPELSGDMDLDNAATQQWRQGVEQEYEEQEEVPSISVAQFFSITGIKFMDELTAPRRSIHPGQAPMRQPRNPADIPLSEYVIAMAIDIPQLDLYSRVAKDLEAWMAKSKVVFAQAEEEAAIVTPELFVEYARADEEGQSELLHQLNLIRTHTRYMARSDWYDWKLQWVEGLRVTAEEAFASLEKDARALEEPKKTALELIPELEKEYEELMRELEQEQAEVAEIESSDQDYLNELKATIAEQNIEIEALKAELKEGDDQVRWLADRLSEIEIQKREAKNTISTAERVLRTKQTSTRSEVFRLKAELEALEDLNMFRITRVSPDLFEFIYNSLFQVSIPCSNFIPHVAKIKIARHGKRNTRHKDDFPRLSNFLLSMAPQVLSEDEDTTVRAIVHRLSAYWSSCAQLRTQLTILSVKYPVEIILPTMTKDTPTQPTFKAQAMVMFPKVMGKARISFVFSFDTFSQWPIAINTLDCDVEVAYGALDRDTILKAVVERTSQASAFENFACLLDACILAQDIYH</sequence>
<dbReference type="Pfam" id="PF08317">
    <property type="entry name" value="Spc7"/>
    <property type="match status" value="1"/>
</dbReference>
<dbReference type="Gene3D" id="1.10.287.1490">
    <property type="match status" value="1"/>
</dbReference>
<dbReference type="Proteomes" id="UP000567179">
    <property type="component" value="Unassembled WGS sequence"/>
</dbReference>
<feature type="compositionally biased region" description="Acidic residues" evidence="2">
    <location>
        <begin position="193"/>
        <end position="214"/>
    </location>
</feature>
<feature type="region of interest" description="Disordered" evidence="2">
    <location>
        <begin position="682"/>
        <end position="757"/>
    </location>
</feature>
<dbReference type="InterPro" id="IPR013253">
    <property type="entry name" value="Spc7_domain"/>
</dbReference>
<evidence type="ECO:0000313" key="5">
    <source>
        <dbReference type="Proteomes" id="UP000567179"/>
    </source>
</evidence>
<dbReference type="PANTHER" id="PTHR28260:SF1">
    <property type="entry name" value="SPINDLE POLE BODY COMPONENT SPC105"/>
    <property type="match status" value="1"/>
</dbReference>
<feature type="compositionally biased region" description="Low complexity" evidence="2">
    <location>
        <begin position="626"/>
        <end position="638"/>
    </location>
</feature>
<feature type="region of interest" description="Disordered" evidence="2">
    <location>
        <begin position="1"/>
        <end position="42"/>
    </location>
</feature>
<evidence type="ECO:0000313" key="4">
    <source>
        <dbReference type="EMBL" id="KAF5312531.1"/>
    </source>
</evidence>
<dbReference type="OrthoDB" id="5592879at2759"/>
<feature type="compositionally biased region" description="Acidic residues" evidence="2">
    <location>
        <begin position="685"/>
        <end position="701"/>
    </location>
</feature>
<accession>A0A8H5AX55</accession>
<evidence type="ECO:0000259" key="3">
    <source>
        <dbReference type="SMART" id="SM00787"/>
    </source>
</evidence>
<feature type="compositionally biased region" description="Acidic residues" evidence="2">
    <location>
        <begin position="743"/>
        <end position="757"/>
    </location>
</feature>
<dbReference type="PANTHER" id="PTHR28260">
    <property type="entry name" value="SPINDLE POLE BODY COMPONENT SPC105"/>
    <property type="match status" value="1"/>
</dbReference>
<keyword evidence="1" id="KW-0175">Coiled coil</keyword>
<gene>
    <name evidence="4" type="ORF">D9619_003408</name>
</gene>
<proteinExistence type="predicted"/>
<dbReference type="GO" id="GO:0034501">
    <property type="term" value="P:protein localization to kinetochore"/>
    <property type="evidence" value="ECO:0007669"/>
    <property type="project" value="TreeGrafter"/>
</dbReference>
<reference evidence="4 5" key="1">
    <citation type="journal article" date="2020" name="ISME J.">
        <title>Uncovering the hidden diversity of litter-decomposition mechanisms in mushroom-forming fungi.</title>
        <authorList>
            <person name="Floudas D."/>
            <person name="Bentzer J."/>
            <person name="Ahren D."/>
            <person name="Johansson T."/>
            <person name="Persson P."/>
            <person name="Tunlid A."/>
        </authorList>
    </citation>
    <scope>NUCLEOTIDE SEQUENCE [LARGE SCALE GENOMIC DNA]</scope>
    <source>
        <strain evidence="4 5">CBS 101986</strain>
    </source>
</reference>
<protein>
    <recommendedName>
        <fullName evidence="3">Spc7 kinetochore protein domain-containing protein</fullName>
    </recommendedName>
</protein>
<evidence type="ECO:0000256" key="2">
    <source>
        <dbReference type="SAM" id="MobiDB-lite"/>
    </source>
</evidence>
<feature type="compositionally biased region" description="Low complexity" evidence="2">
    <location>
        <begin position="428"/>
        <end position="442"/>
    </location>
</feature>
<comment type="caution">
    <text evidence="4">The sequence shown here is derived from an EMBL/GenBank/DDBJ whole genome shotgun (WGS) entry which is preliminary data.</text>
</comment>
<dbReference type="InterPro" id="IPR040850">
    <property type="entry name" value="Knl1_RWD_C"/>
</dbReference>
<feature type="region of interest" description="Disordered" evidence="2">
    <location>
        <begin position="426"/>
        <end position="579"/>
    </location>
</feature>
<dbReference type="GO" id="GO:1990758">
    <property type="term" value="P:mitotic sister chromatid biorientation"/>
    <property type="evidence" value="ECO:0007669"/>
    <property type="project" value="TreeGrafter"/>
</dbReference>
<dbReference type="GO" id="GO:0000776">
    <property type="term" value="C:kinetochore"/>
    <property type="evidence" value="ECO:0007669"/>
    <property type="project" value="TreeGrafter"/>
</dbReference>
<feature type="domain" description="Spc7 kinetochore protein" evidence="3">
    <location>
        <begin position="771"/>
        <end position="1087"/>
    </location>
</feature>
<dbReference type="AlphaFoldDB" id="A0A8H5AX55"/>